<evidence type="ECO:0000256" key="6">
    <source>
        <dbReference type="ARBA" id="ARBA00022679"/>
    </source>
</evidence>
<dbReference type="EC" id="2.5.1.21" evidence="4 15"/>
<evidence type="ECO:0000256" key="13">
    <source>
        <dbReference type="ARBA" id="ARBA00023166"/>
    </source>
</evidence>
<accession>J6F3Z9</accession>
<dbReference type="InterPro" id="IPR033904">
    <property type="entry name" value="Trans_IPPS_HH"/>
</dbReference>
<evidence type="ECO:0000256" key="5">
    <source>
        <dbReference type="ARBA" id="ARBA00022516"/>
    </source>
</evidence>
<evidence type="ECO:0000256" key="12">
    <source>
        <dbReference type="ARBA" id="ARBA00023136"/>
    </source>
</evidence>
<dbReference type="GO" id="GO:0005789">
    <property type="term" value="C:endoplasmic reticulum membrane"/>
    <property type="evidence" value="ECO:0007669"/>
    <property type="project" value="TreeGrafter"/>
</dbReference>
<dbReference type="AlphaFoldDB" id="J6F3Z9"/>
<comment type="caution">
    <text evidence="16">The sequence shown here is derived from an EMBL/GenBank/DDBJ whole genome shotgun (WGS) entry which is preliminary data.</text>
</comment>
<comment type="catalytic activity">
    <reaction evidence="15">
        <text>2 (2E,6E)-farnesyl diphosphate + NADH + H(+) = squalene + 2 diphosphate + NAD(+)</text>
        <dbReference type="Rhea" id="RHEA:32299"/>
        <dbReference type="ChEBI" id="CHEBI:15378"/>
        <dbReference type="ChEBI" id="CHEBI:15440"/>
        <dbReference type="ChEBI" id="CHEBI:33019"/>
        <dbReference type="ChEBI" id="CHEBI:57540"/>
        <dbReference type="ChEBI" id="CHEBI:57945"/>
        <dbReference type="ChEBI" id="CHEBI:175763"/>
        <dbReference type="EC" id="2.5.1.21"/>
    </reaction>
</comment>
<keyword evidence="11" id="KW-0443">Lipid metabolism</keyword>
<comment type="catalytic activity">
    <reaction evidence="15">
        <text>2 (2E,6E)-farnesyl diphosphate + NADPH + H(+) = squalene + 2 diphosphate + NADP(+)</text>
        <dbReference type="Rhea" id="RHEA:32295"/>
        <dbReference type="ChEBI" id="CHEBI:15378"/>
        <dbReference type="ChEBI" id="CHEBI:15440"/>
        <dbReference type="ChEBI" id="CHEBI:33019"/>
        <dbReference type="ChEBI" id="CHEBI:57783"/>
        <dbReference type="ChEBI" id="CHEBI:58349"/>
        <dbReference type="ChEBI" id="CHEBI:175763"/>
        <dbReference type="EC" id="2.5.1.21"/>
    </reaction>
</comment>
<dbReference type="Gene3D" id="1.10.600.10">
    <property type="entry name" value="Farnesyl Diphosphate Synthase"/>
    <property type="match status" value="1"/>
</dbReference>
<comment type="subcellular location">
    <subcellularLocation>
        <location evidence="2">Membrane</location>
    </subcellularLocation>
</comment>
<dbReference type="GO" id="GO:0045338">
    <property type="term" value="P:farnesyl diphosphate metabolic process"/>
    <property type="evidence" value="ECO:0007669"/>
    <property type="project" value="InterPro"/>
</dbReference>
<keyword evidence="12 15" id="KW-0472">Membrane</keyword>
<keyword evidence="6 15" id="KW-0808">Transferase</keyword>
<dbReference type="SFLD" id="SFLDS00005">
    <property type="entry name" value="Isoprenoid_Synthase_Type_I"/>
    <property type="match status" value="1"/>
</dbReference>
<dbReference type="NCBIfam" id="TIGR01559">
    <property type="entry name" value="squal_synth"/>
    <property type="match status" value="1"/>
</dbReference>
<evidence type="ECO:0000256" key="3">
    <source>
        <dbReference type="ARBA" id="ARBA00006251"/>
    </source>
</evidence>
<keyword evidence="10" id="KW-0756">Sterol biosynthesis</keyword>
<keyword evidence="13" id="KW-1207">Sterol metabolism</keyword>
<dbReference type="RefSeq" id="XP_014181255.1">
    <property type="nucleotide sequence ID" value="XM_014325780.1"/>
</dbReference>
<evidence type="ECO:0000256" key="14">
    <source>
        <dbReference type="ARBA" id="ARBA00023221"/>
    </source>
</evidence>
<keyword evidence="9 15" id="KW-1133">Transmembrane helix</keyword>
<keyword evidence="7 15" id="KW-0812">Transmembrane</keyword>
<dbReference type="FunFam" id="1.10.600.10:FF:000003">
    <property type="entry name" value="Farnesyl-diphosphate farnesyltransferase 1"/>
    <property type="match status" value="1"/>
</dbReference>
<dbReference type="SFLD" id="SFLDG01018">
    <property type="entry name" value="Squalene/Phytoene_Synthase_Lik"/>
    <property type="match status" value="1"/>
</dbReference>
<dbReference type="SUPFAM" id="SSF48576">
    <property type="entry name" value="Terpenoid synthases"/>
    <property type="match status" value="1"/>
</dbReference>
<dbReference type="GO" id="GO:0055056">
    <property type="term" value="F:D-glucose transmembrane transporter activity"/>
    <property type="evidence" value="ECO:0007669"/>
    <property type="project" value="UniProtKB-UniRule"/>
</dbReference>
<proteinExistence type="inferred from homology"/>
<dbReference type="GeneID" id="25984394"/>
<comment type="similarity">
    <text evidence="3 15">Belongs to the phytoene/squalene synthase family.</text>
</comment>
<dbReference type="VEuPathDB" id="FungiDB:A1Q1_00880"/>
<dbReference type="GO" id="GO:0006696">
    <property type="term" value="P:ergosterol biosynthetic process"/>
    <property type="evidence" value="ECO:0007669"/>
    <property type="project" value="TreeGrafter"/>
</dbReference>
<dbReference type="InterPro" id="IPR002060">
    <property type="entry name" value="Squ/phyt_synthse"/>
</dbReference>
<feature type="transmembrane region" description="Helical" evidence="15">
    <location>
        <begin position="481"/>
        <end position="509"/>
    </location>
</feature>
<dbReference type="KEGG" id="tasa:A1Q1_00880"/>
<dbReference type="PANTHER" id="PTHR11626:SF2">
    <property type="entry name" value="SQUALENE SYNTHASE"/>
    <property type="match status" value="1"/>
</dbReference>
<evidence type="ECO:0000256" key="8">
    <source>
        <dbReference type="ARBA" id="ARBA00022955"/>
    </source>
</evidence>
<dbReference type="UniPathway" id="UPA00767">
    <property type="reaction ID" value="UER00751"/>
</dbReference>
<evidence type="ECO:0000256" key="4">
    <source>
        <dbReference type="ARBA" id="ARBA00012373"/>
    </source>
</evidence>
<dbReference type="PROSITE" id="PS01045">
    <property type="entry name" value="SQUALEN_PHYTOEN_SYN_2"/>
    <property type="match status" value="1"/>
</dbReference>
<dbReference type="InterPro" id="IPR044844">
    <property type="entry name" value="Trans_IPPS_euk-type"/>
</dbReference>
<dbReference type="PANTHER" id="PTHR11626">
    <property type="entry name" value="FARNESYL-DIPHOSPHATE FARNESYLTRANSFERASE"/>
    <property type="match status" value="1"/>
</dbReference>
<evidence type="ECO:0000256" key="10">
    <source>
        <dbReference type="ARBA" id="ARBA00023011"/>
    </source>
</evidence>
<dbReference type="EMBL" id="ALBS01000141">
    <property type="protein sequence ID" value="EJT49962.1"/>
    <property type="molecule type" value="Genomic_DNA"/>
</dbReference>
<comment type="function">
    <text evidence="15">Catalyzes the condensation of 2 farnesyl pyrophosphate (FPP) moieties to form squalene.</text>
</comment>
<evidence type="ECO:0000313" key="16">
    <source>
        <dbReference type="EMBL" id="EJT49962.1"/>
    </source>
</evidence>
<comment type="pathway">
    <text evidence="15">Terpene metabolism; lanosterol biosynthesis; lanosterol from farnesyl diphosphate: step 1/3.</text>
</comment>
<keyword evidence="14" id="KW-0753">Steroid metabolism</keyword>
<evidence type="ECO:0000256" key="11">
    <source>
        <dbReference type="ARBA" id="ARBA00023098"/>
    </source>
</evidence>
<evidence type="ECO:0000313" key="17">
    <source>
        <dbReference type="Proteomes" id="UP000002748"/>
    </source>
</evidence>
<keyword evidence="5" id="KW-0444">Lipid biosynthesis</keyword>
<dbReference type="InterPro" id="IPR006449">
    <property type="entry name" value="Squal_synth-like"/>
</dbReference>
<dbReference type="Proteomes" id="UP000002748">
    <property type="component" value="Unassembled WGS sequence"/>
</dbReference>
<dbReference type="GO" id="GO:0051996">
    <property type="term" value="F:squalene synthase [NAD(P)H] activity"/>
    <property type="evidence" value="ECO:0007669"/>
    <property type="project" value="UniProtKB-UniRule"/>
</dbReference>
<evidence type="ECO:0000256" key="15">
    <source>
        <dbReference type="RuleBase" id="RU368088"/>
    </source>
</evidence>
<dbReference type="PROSITE" id="PS01044">
    <property type="entry name" value="SQUALEN_PHYTOEN_SYN_1"/>
    <property type="match status" value="1"/>
</dbReference>
<dbReference type="HOGENOM" id="CLU_031981_2_2_1"/>
<keyword evidence="8" id="KW-0752">Steroid biosynthesis</keyword>
<reference evidence="16 17" key="1">
    <citation type="journal article" date="2012" name="Eukaryot. Cell">
        <title>Draft genome sequence of CBS 2479, the standard type strain of Trichosporon asahii.</title>
        <authorList>
            <person name="Yang R.Y."/>
            <person name="Li H.T."/>
            <person name="Zhu H."/>
            <person name="Zhou G.P."/>
            <person name="Wang M."/>
            <person name="Wang L."/>
        </authorList>
    </citation>
    <scope>NUCLEOTIDE SEQUENCE [LARGE SCALE GENOMIC DNA]</scope>
    <source>
        <strain evidence="17">ATCC 90039 / CBS 2479 / JCM 2466 / KCTC 7840 / NCYC 2677 / UAMH 7654</strain>
    </source>
</reference>
<dbReference type="Pfam" id="PF00494">
    <property type="entry name" value="SQS_PSY"/>
    <property type="match status" value="1"/>
</dbReference>
<protein>
    <recommendedName>
        <fullName evidence="4 15">Squalene synthase</fullName>
        <shortName evidence="15">SQS</shortName>
        <shortName evidence="15">SS</shortName>
        <ecNumber evidence="4 15">2.5.1.21</ecNumber>
    </recommendedName>
</protein>
<dbReference type="OrthoDB" id="431150at2759"/>
<dbReference type="CDD" id="cd00683">
    <property type="entry name" value="Trans_IPPS_HH"/>
    <property type="match status" value="1"/>
</dbReference>
<evidence type="ECO:0000256" key="2">
    <source>
        <dbReference type="ARBA" id="ARBA00004370"/>
    </source>
</evidence>
<evidence type="ECO:0000256" key="7">
    <source>
        <dbReference type="ARBA" id="ARBA00022692"/>
    </source>
</evidence>
<organism evidence="16 17">
    <name type="scientific">Trichosporon asahii var. asahii (strain ATCC 90039 / CBS 2479 / JCM 2466 / KCTC 7840 / NBRC 103889/ NCYC 2677 / UAMH 7654)</name>
    <name type="common">Yeast</name>
    <dbReference type="NCBI Taxonomy" id="1186058"/>
    <lineage>
        <taxon>Eukaryota</taxon>
        <taxon>Fungi</taxon>
        <taxon>Dikarya</taxon>
        <taxon>Basidiomycota</taxon>
        <taxon>Agaricomycotina</taxon>
        <taxon>Tremellomycetes</taxon>
        <taxon>Trichosporonales</taxon>
        <taxon>Trichosporonaceae</taxon>
        <taxon>Trichosporon</taxon>
    </lineage>
</organism>
<sequence length="522" mass="58705">MGILEHAVLAVTHPGELRSMIGYKIWRDHRDITDPTQAEATGWKRESMRQCWAFLDQTSRSFSMVIKELDGELARVCLFYLVLRALDTVEDDMTVSNDVKLPLLRSFHEKLYEPGWTFNGSGEQEKDRQVLVQFDIIQKEFSLLDESYQRVIADITKKMGAGMADYAALATPERPVAEVNSIDDYDLYCHYVAGLVGEGLSGLFATSGKEREFLANQLTLSNSMGALLQKTNIYRDIKEDVDEGRGFWPRAIWGKYGFNSMNELVDPARRREAQWAANEMVLDALRHATDALDYLTLLKNQTVFNFVAIPAVMAMATLECCFMNPAIFERNVKIRKGQAVQIVMSASNPRDVAFMFRDYAKAIHAKVPKDEPNMLRFSIACARIEQWAEHHYPSFIIIQPGAGGKGASAGIDPMSTDARIGIYNDIAQKSREKAEAKRREEIMEDLRARGLIKPTDPNSPAMEKWKETVKKSEEGSVNDPFPYLLLAGIVIGIIAVFGLSILGALWAIGKWGHKLDAMMSNN</sequence>
<name>J6F3Z9_TRIAS</name>
<comment type="cofactor">
    <cofactor evidence="1 15">
        <name>Mg(2+)</name>
        <dbReference type="ChEBI" id="CHEBI:18420"/>
    </cofactor>
</comment>
<evidence type="ECO:0000256" key="9">
    <source>
        <dbReference type="ARBA" id="ARBA00022989"/>
    </source>
</evidence>
<dbReference type="InterPro" id="IPR019845">
    <property type="entry name" value="Squalene/phytoene_synthase_CS"/>
</dbReference>
<evidence type="ECO:0000256" key="1">
    <source>
        <dbReference type="ARBA" id="ARBA00001946"/>
    </source>
</evidence>
<dbReference type="InterPro" id="IPR008949">
    <property type="entry name" value="Isoprenoid_synthase_dom_sf"/>
</dbReference>
<gene>
    <name evidence="16" type="ORF">A1Q1_00880</name>
</gene>